<evidence type="ECO:0000256" key="9">
    <source>
        <dbReference type="ARBA" id="ARBA00023136"/>
    </source>
</evidence>
<dbReference type="GO" id="GO:0006621">
    <property type="term" value="P:protein retention in ER lumen"/>
    <property type="evidence" value="ECO:0007669"/>
    <property type="project" value="InterPro"/>
</dbReference>
<keyword evidence="5" id="KW-0256">Endoplasmic reticulum</keyword>
<feature type="transmembrane region" description="Helical" evidence="11">
    <location>
        <begin position="96"/>
        <end position="112"/>
    </location>
</feature>
<dbReference type="EMBL" id="CP119914">
    <property type="protein sequence ID" value="WFD21051.1"/>
    <property type="molecule type" value="Genomic_DNA"/>
</dbReference>
<evidence type="ECO:0000313" key="13">
    <source>
        <dbReference type="Proteomes" id="UP001220961"/>
    </source>
</evidence>
<keyword evidence="7" id="KW-0653">Protein transport</keyword>
<name>A0AAF0IWU8_9BASI</name>
<evidence type="ECO:0000256" key="7">
    <source>
        <dbReference type="ARBA" id="ARBA00022927"/>
    </source>
</evidence>
<evidence type="ECO:0000256" key="3">
    <source>
        <dbReference type="ARBA" id="ARBA00022448"/>
    </source>
</evidence>
<dbReference type="AlphaFoldDB" id="A0AAF0IWU8"/>
<proteinExistence type="inferred from homology"/>
<evidence type="ECO:0000313" key="12">
    <source>
        <dbReference type="EMBL" id="WFD21051.1"/>
    </source>
</evidence>
<accession>A0AAF0IWU8</accession>
<keyword evidence="8 11" id="KW-1133">Transmembrane helix</keyword>
<dbReference type="Proteomes" id="UP001220961">
    <property type="component" value="Chromosome 7"/>
</dbReference>
<keyword evidence="13" id="KW-1185">Reference proteome</keyword>
<evidence type="ECO:0000256" key="8">
    <source>
        <dbReference type="ARBA" id="ARBA00022989"/>
    </source>
</evidence>
<protein>
    <submittedName>
        <fullName evidence="12">Endoplasmic reticulum retention protein</fullName>
    </submittedName>
</protein>
<sequence>MNIFRLLGDLSHLSSILILLHKILTSRSCRGISFKTQMLYFIVFVTRYINLFHPLSAYLILMKIFFIGSTGYILYLIKVQYKTRHEADIDSIRLEWLLGGPAILALLFHYDFSFKEILWAYSIFLEAVAILPQMFLLQRLGEAETITTHYIFALGAYRALYILNWIYRYVSSRVAANASLIFEPKHHFDYIAFVAGLIQTGLYGDFFYSTLSEIDTQSISPKSSKAKNSNCPHK</sequence>
<evidence type="ECO:0000256" key="4">
    <source>
        <dbReference type="ARBA" id="ARBA00022692"/>
    </source>
</evidence>
<dbReference type="GO" id="GO:0005789">
    <property type="term" value="C:endoplasmic reticulum membrane"/>
    <property type="evidence" value="ECO:0007669"/>
    <property type="project" value="UniProtKB-SubCell"/>
</dbReference>
<evidence type="ECO:0000256" key="2">
    <source>
        <dbReference type="ARBA" id="ARBA00010120"/>
    </source>
</evidence>
<gene>
    <name evidence="12" type="primary">ERD2</name>
    <name evidence="12" type="ORF">MCAP1_003307</name>
</gene>
<keyword evidence="9 11" id="KW-0472">Membrane</keyword>
<dbReference type="GO" id="GO:0016192">
    <property type="term" value="P:vesicle-mediated transport"/>
    <property type="evidence" value="ECO:0007669"/>
    <property type="project" value="UniProtKB-KW"/>
</dbReference>
<evidence type="ECO:0000256" key="10">
    <source>
        <dbReference type="ARBA" id="ARBA00023170"/>
    </source>
</evidence>
<organism evidence="12 13">
    <name type="scientific">Malassezia caprae</name>
    <dbReference type="NCBI Taxonomy" id="1381934"/>
    <lineage>
        <taxon>Eukaryota</taxon>
        <taxon>Fungi</taxon>
        <taxon>Dikarya</taxon>
        <taxon>Basidiomycota</taxon>
        <taxon>Ustilaginomycotina</taxon>
        <taxon>Malasseziomycetes</taxon>
        <taxon>Malasseziales</taxon>
        <taxon>Malasseziaceae</taxon>
        <taxon>Malassezia</taxon>
    </lineage>
</organism>
<feature type="transmembrane region" description="Helical" evidence="11">
    <location>
        <begin position="118"/>
        <end position="137"/>
    </location>
</feature>
<dbReference type="PROSITE" id="PS00951">
    <property type="entry name" value="ER_LUMEN_RECEPTOR_1"/>
    <property type="match status" value="1"/>
</dbReference>
<dbReference type="InterPro" id="IPR000133">
    <property type="entry name" value="ER_ret_rcpt"/>
</dbReference>
<evidence type="ECO:0000256" key="5">
    <source>
        <dbReference type="ARBA" id="ARBA00022824"/>
    </source>
</evidence>
<keyword evidence="3" id="KW-0813">Transport</keyword>
<feature type="transmembrane region" description="Helical" evidence="11">
    <location>
        <begin position="55"/>
        <end position="75"/>
    </location>
</feature>
<dbReference type="PANTHER" id="PTHR10585">
    <property type="entry name" value="ER LUMEN PROTEIN RETAINING RECEPTOR"/>
    <property type="match status" value="1"/>
</dbReference>
<evidence type="ECO:0000256" key="6">
    <source>
        <dbReference type="ARBA" id="ARBA00022892"/>
    </source>
</evidence>
<keyword evidence="4 11" id="KW-0812">Transmembrane</keyword>
<dbReference type="GO" id="GO:0046923">
    <property type="term" value="F:ER retention sequence binding"/>
    <property type="evidence" value="ECO:0007669"/>
    <property type="project" value="InterPro"/>
</dbReference>
<keyword evidence="6" id="KW-0931">ER-Golgi transport</keyword>
<evidence type="ECO:0000256" key="11">
    <source>
        <dbReference type="SAM" id="Phobius"/>
    </source>
</evidence>
<keyword evidence="10" id="KW-0675">Receptor</keyword>
<reference evidence="12" key="1">
    <citation type="submission" date="2023-03" db="EMBL/GenBank/DDBJ databases">
        <title>Mating type loci evolution in Malassezia.</title>
        <authorList>
            <person name="Coelho M.A."/>
        </authorList>
    </citation>
    <scope>NUCLEOTIDE SEQUENCE</scope>
    <source>
        <strain evidence="12">CBS 10434</strain>
    </source>
</reference>
<dbReference type="PRINTS" id="PR00660">
    <property type="entry name" value="ERLUMENR"/>
</dbReference>
<dbReference type="GO" id="GO:0015031">
    <property type="term" value="P:protein transport"/>
    <property type="evidence" value="ECO:0007669"/>
    <property type="project" value="UniProtKB-KW"/>
</dbReference>
<feature type="transmembrane region" description="Helical" evidence="11">
    <location>
        <begin position="149"/>
        <end position="170"/>
    </location>
</feature>
<comment type="subcellular location">
    <subcellularLocation>
        <location evidence="1">Endoplasmic reticulum membrane</location>
        <topology evidence="1">Multi-pass membrane protein</topology>
    </subcellularLocation>
</comment>
<evidence type="ECO:0000256" key="1">
    <source>
        <dbReference type="ARBA" id="ARBA00004477"/>
    </source>
</evidence>
<dbReference type="Pfam" id="PF00810">
    <property type="entry name" value="ER_lumen_recept"/>
    <property type="match status" value="1"/>
</dbReference>
<comment type="similarity">
    <text evidence="2">Belongs to the ERD2 family.</text>
</comment>